<comment type="caution">
    <text evidence="1">The sequence shown here is derived from an EMBL/GenBank/DDBJ whole genome shotgun (WGS) entry which is preliminary data.</text>
</comment>
<dbReference type="Proteomes" id="UP000179243">
    <property type="component" value="Unassembled WGS sequence"/>
</dbReference>
<name>A0A1F7F052_UNCRA</name>
<protein>
    <submittedName>
        <fullName evidence="1">Uncharacterized protein</fullName>
    </submittedName>
</protein>
<proteinExistence type="predicted"/>
<gene>
    <name evidence="1" type="ORF">A2519_00290</name>
</gene>
<organism evidence="1 2">
    <name type="scientific">Candidatus Raymondbacteria bacterium RIFOXYD12_FULL_49_13</name>
    <dbReference type="NCBI Taxonomy" id="1817890"/>
    <lineage>
        <taxon>Bacteria</taxon>
        <taxon>Raymondiibacteriota</taxon>
    </lineage>
</organism>
<reference evidence="1 2" key="1">
    <citation type="journal article" date="2016" name="Nat. Commun.">
        <title>Thousands of microbial genomes shed light on interconnected biogeochemical processes in an aquifer system.</title>
        <authorList>
            <person name="Anantharaman K."/>
            <person name="Brown C.T."/>
            <person name="Hug L.A."/>
            <person name="Sharon I."/>
            <person name="Castelle C.J."/>
            <person name="Probst A.J."/>
            <person name="Thomas B.C."/>
            <person name="Singh A."/>
            <person name="Wilkins M.J."/>
            <person name="Karaoz U."/>
            <person name="Brodie E.L."/>
            <person name="Williams K.H."/>
            <person name="Hubbard S.S."/>
            <person name="Banfield J.F."/>
        </authorList>
    </citation>
    <scope>NUCLEOTIDE SEQUENCE [LARGE SCALE GENOMIC DNA]</scope>
</reference>
<dbReference type="EMBL" id="MFYX01000157">
    <property type="protein sequence ID" value="OGJ99926.1"/>
    <property type="molecule type" value="Genomic_DNA"/>
</dbReference>
<evidence type="ECO:0000313" key="1">
    <source>
        <dbReference type="EMBL" id="OGJ99926.1"/>
    </source>
</evidence>
<sequence>MQSWVDGSLYPDESPPLTFTGLPEKVDFLARVCGAWDFGILPRSDTIQEILQPEWKAAVDACNLLTSASYHLVRKWHGLKQLPYLGDQLAYIRDDENLQHI</sequence>
<evidence type="ECO:0000313" key="2">
    <source>
        <dbReference type="Proteomes" id="UP000179243"/>
    </source>
</evidence>
<dbReference type="AlphaFoldDB" id="A0A1F7F052"/>
<accession>A0A1F7F052</accession>